<evidence type="ECO:0000313" key="1">
    <source>
        <dbReference type="EMBL" id="TFK62105.1"/>
    </source>
</evidence>
<sequence length="679" mass="77478">MSTIPSPATENCRPLLDMRSQAPPDRMFSYVSSKRTKTIFEEAKKAGLYYNAEEFLDSAFPQVQRDNWPSRIDAFFEDTELYDWDLFRWRPFGTSVETVDDLSHQVLLLIESLTAYFDIGRRKVLYTKPNTLRGMKPCSNLMIVGKGGNAFEKTTFPVAPDYRYCIAPIETLYDADLDLSQLEWYATNCLAAQSHRRFVYSLAISRDCAHLFLYTRSGCIHSSEFDYHNRPDLFVRFILGLLSEDETDLGYDPTICWTGEGDRKRIANIMLEGGNVESCDVHLNEPVWGVSRIYGPSTRCWVVKAPRKGYLVVKEFWQDKRFPGEIEFYKAINDKKLPGVARMISYEIRGRAFDLECLRPFYKKLEHIDRIWLRITLEQYGPDMELWTSKLQVLYVWYDCIRGHRYLWSENILHRDIKLSNLVAGRPEAPEGYRGILIDFESAMWVNTPESLRFGGPVGTAPVASAKVTQGMEFPYTFYDDLEAFLLTLALLCTCYIGPGTRMLPVGQCPPTAQRLLRTEFGKGHNVILKKDIIKAKAQEFTCEVQGYFGEAFKQLLQDLAEVLSNGFEDRTKPYDGKTAKCAKEIFPHSGEVYDRFLACLRTAIETVEKEEKEAEKKAKQRENASKAVTKGEGTAPLKSIDLNAGPTSPKRGNKRNASALDSTSSGEQSRSCSRTKTK</sequence>
<protein>
    <submittedName>
        <fullName evidence="1">Uncharacterized protein</fullName>
    </submittedName>
</protein>
<evidence type="ECO:0000313" key="2">
    <source>
        <dbReference type="Proteomes" id="UP000308600"/>
    </source>
</evidence>
<dbReference type="Proteomes" id="UP000308600">
    <property type="component" value="Unassembled WGS sequence"/>
</dbReference>
<reference evidence="1 2" key="1">
    <citation type="journal article" date="2019" name="Nat. Ecol. Evol.">
        <title>Megaphylogeny resolves global patterns of mushroom evolution.</title>
        <authorList>
            <person name="Varga T."/>
            <person name="Krizsan K."/>
            <person name="Foldi C."/>
            <person name="Dima B."/>
            <person name="Sanchez-Garcia M."/>
            <person name="Sanchez-Ramirez S."/>
            <person name="Szollosi G.J."/>
            <person name="Szarkandi J.G."/>
            <person name="Papp V."/>
            <person name="Albert L."/>
            <person name="Andreopoulos W."/>
            <person name="Angelini C."/>
            <person name="Antonin V."/>
            <person name="Barry K.W."/>
            <person name="Bougher N.L."/>
            <person name="Buchanan P."/>
            <person name="Buyck B."/>
            <person name="Bense V."/>
            <person name="Catcheside P."/>
            <person name="Chovatia M."/>
            <person name="Cooper J."/>
            <person name="Damon W."/>
            <person name="Desjardin D."/>
            <person name="Finy P."/>
            <person name="Geml J."/>
            <person name="Haridas S."/>
            <person name="Hughes K."/>
            <person name="Justo A."/>
            <person name="Karasinski D."/>
            <person name="Kautmanova I."/>
            <person name="Kiss B."/>
            <person name="Kocsube S."/>
            <person name="Kotiranta H."/>
            <person name="LaButti K.M."/>
            <person name="Lechner B.E."/>
            <person name="Liimatainen K."/>
            <person name="Lipzen A."/>
            <person name="Lukacs Z."/>
            <person name="Mihaltcheva S."/>
            <person name="Morgado L.N."/>
            <person name="Niskanen T."/>
            <person name="Noordeloos M.E."/>
            <person name="Ohm R.A."/>
            <person name="Ortiz-Santana B."/>
            <person name="Ovrebo C."/>
            <person name="Racz N."/>
            <person name="Riley R."/>
            <person name="Savchenko A."/>
            <person name="Shiryaev A."/>
            <person name="Soop K."/>
            <person name="Spirin V."/>
            <person name="Szebenyi C."/>
            <person name="Tomsovsky M."/>
            <person name="Tulloss R.E."/>
            <person name="Uehling J."/>
            <person name="Grigoriev I.V."/>
            <person name="Vagvolgyi C."/>
            <person name="Papp T."/>
            <person name="Martin F.M."/>
            <person name="Miettinen O."/>
            <person name="Hibbett D.S."/>
            <person name="Nagy L.G."/>
        </authorList>
    </citation>
    <scope>NUCLEOTIDE SEQUENCE [LARGE SCALE GENOMIC DNA]</scope>
    <source>
        <strain evidence="1 2">NL-1719</strain>
    </source>
</reference>
<organism evidence="1 2">
    <name type="scientific">Pluteus cervinus</name>
    <dbReference type="NCBI Taxonomy" id="181527"/>
    <lineage>
        <taxon>Eukaryota</taxon>
        <taxon>Fungi</taxon>
        <taxon>Dikarya</taxon>
        <taxon>Basidiomycota</taxon>
        <taxon>Agaricomycotina</taxon>
        <taxon>Agaricomycetes</taxon>
        <taxon>Agaricomycetidae</taxon>
        <taxon>Agaricales</taxon>
        <taxon>Pluteineae</taxon>
        <taxon>Pluteaceae</taxon>
        <taxon>Pluteus</taxon>
    </lineage>
</organism>
<dbReference type="EMBL" id="ML208605">
    <property type="protein sequence ID" value="TFK62105.1"/>
    <property type="molecule type" value="Genomic_DNA"/>
</dbReference>
<name>A0ACD3A9M5_9AGAR</name>
<accession>A0ACD3A9M5</accession>
<gene>
    <name evidence="1" type="ORF">BDN72DRAFT_964766</name>
</gene>
<proteinExistence type="predicted"/>
<keyword evidence="2" id="KW-1185">Reference proteome</keyword>